<keyword evidence="2" id="KW-1185">Reference proteome</keyword>
<dbReference type="VEuPathDB" id="FungiDB:CC1G_06792"/>
<proteinExistence type="predicted"/>
<name>A8N1R4_COPC7</name>
<gene>
    <name evidence="1" type="ORF">CC1G_06792</name>
</gene>
<dbReference type="RefSeq" id="XP_001828806.1">
    <property type="nucleotide sequence ID" value="XM_001828754.1"/>
</dbReference>
<accession>A8N1R4</accession>
<reference evidence="1 2" key="1">
    <citation type="journal article" date="2010" name="Proc. Natl. Acad. Sci. U.S.A.">
        <title>Insights into evolution of multicellular fungi from the assembled chromosomes of the mushroom Coprinopsis cinerea (Coprinus cinereus).</title>
        <authorList>
            <person name="Stajich J.E."/>
            <person name="Wilke S.K."/>
            <person name="Ahren D."/>
            <person name="Au C.H."/>
            <person name="Birren B.W."/>
            <person name="Borodovsky M."/>
            <person name="Burns C."/>
            <person name="Canback B."/>
            <person name="Casselton L.A."/>
            <person name="Cheng C.K."/>
            <person name="Deng J."/>
            <person name="Dietrich F.S."/>
            <person name="Fargo D.C."/>
            <person name="Farman M.L."/>
            <person name="Gathman A.C."/>
            <person name="Goldberg J."/>
            <person name="Guigo R."/>
            <person name="Hoegger P.J."/>
            <person name="Hooker J.B."/>
            <person name="Huggins A."/>
            <person name="James T.Y."/>
            <person name="Kamada T."/>
            <person name="Kilaru S."/>
            <person name="Kodira C."/>
            <person name="Kues U."/>
            <person name="Kupfer D."/>
            <person name="Kwan H.S."/>
            <person name="Lomsadze A."/>
            <person name="Li W."/>
            <person name="Lilly W.W."/>
            <person name="Ma L.J."/>
            <person name="Mackey A.J."/>
            <person name="Manning G."/>
            <person name="Martin F."/>
            <person name="Muraguchi H."/>
            <person name="Natvig D.O."/>
            <person name="Palmerini H."/>
            <person name="Ramesh M.A."/>
            <person name="Rehmeyer C.J."/>
            <person name="Roe B.A."/>
            <person name="Shenoy N."/>
            <person name="Stanke M."/>
            <person name="Ter-Hovhannisyan V."/>
            <person name="Tunlid A."/>
            <person name="Velagapudi R."/>
            <person name="Vision T.J."/>
            <person name="Zeng Q."/>
            <person name="Zolan M.E."/>
            <person name="Pukkila P.J."/>
        </authorList>
    </citation>
    <scope>NUCLEOTIDE SEQUENCE [LARGE SCALE GENOMIC DNA]</scope>
    <source>
        <strain evidence="2">Okayama-7 / 130 / ATCC MYA-4618 / FGSC 9003</strain>
    </source>
</reference>
<dbReference type="Proteomes" id="UP000001861">
    <property type="component" value="Unassembled WGS sequence"/>
</dbReference>
<protein>
    <submittedName>
        <fullName evidence="1">Uncharacterized protein</fullName>
    </submittedName>
</protein>
<dbReference type="EMBL" id="AACS02000001">
    <property type="protein sequence ID" value="EAU93072.1"/>
    <property type="molecule type" value="Genomic_DNA"/>
</dbReference>
<dbReference type="KEGG" id="cci:CC1G_06792"/>
<comment type="caution">
    <text evidence="1">The sequence shown here is derived from an EMBL/GenBank/DDBJ whole genome shotgun (WGS) entry which is preliminary data.</text>
</comment>
<evidence type="ECO:0000313" key="2">
    <source>
        <dbReference type="Proteomes" id="UP000001861"/>
    </source>
</evidence>
<dbReference type="eggNOG" id="KOG3472">
    <property type="taxonomic scope" value="Eukaryota"/>
</dbReference>
<dbReference type="OrthoDB" id="269173at2759"/>
<dbReference type="InParanoid" id="A8N1R4"/>
<evidence type="ECO:0000313" key="1">
    <source>
        <dbReference type="EMBL" id="EAU93072.1"/>
    </source>
</evidence>
<sequence>MVNPDSSTPLLGRTSSFSSRQAIWWKTGAAYAATGIMTGAFGELAHGLRKRPGITPDSIHAWETASSYLPTDLLGPPLRLGVPCSLEVSLPWFLREIGMIQVPRPSDAAGWNSDDSRLSFFGFLSLYRAVE</sequence>
<dbReference type="AlphaFoldDB" id="A8N1R4"/>
<dbReference type="GeneID" id="6005232"/>
<organism evidence="1 2">
    <name type="scientific">Coprinopsis cinerea (strain Okayama-7 / 130 / ATCC MYA-4618 / FGSC 9003)</name>
    <name type="common">Inky cap fungus</name>
    <name type="synonym">Hormographiella aspergillata</name>
    <dbReference type="NCBI Taxonomy" id="240176"/>
    <lineage>
        <taxon>Eukaryota</taxon>
        <taxon>Fungi</taxon>
        <taxon>Dikarya</taxon>
        <taxon>Basidiomycota</taxon>
        <taxon>Agaricomycotina</taxon>
        <taxon>Agaricomycetes</taxon>
        <taxon>Agaricomycetidae</taxon>
        <taxon>Agaricales</taxon>
        <taxon>Agaricineae</taxon>
        <taxon>Psathyrellaceae</taxon>
        <taxon>Coprinopsis</taxon>
    </lineage>
</organism>